<evidence type="ECO:0000313" key="4">
    <source>
        <dbReference type="EMBL" id="PTK51669.1"/>
    </source>
</evidence>
<evidence type="ECO:0000256" key="2">
    <source>
        <dbReference type="ARBA" id="ARBA00022759"/>
    </source>
</evidence>
<reference evidence="4 5" key="1">
    <citation type="journal article" date="2016" name="Front. Microbiol.">
        <title>Comprehensive Phylogenetic Analysis of Bovine Non-aureus Staphylococci Species Based on Whole-Genome Sequencing.</title>
        <authorList>
            <person name="Naushad S."/>
            <person name="Barkema H.W."/>
            <person name="Luby C."/>
            <person name="Condas L.A."/>
            <person name="Nobrega D.B."/>
            <person name="Carson D.A."/>
            <person name="De Buck J."/>
        </authorList>
    </citation>
    <scope>NUCLEOTIDE SEQUENCE [LARGE SCALE GENOMIC DNA]</scope>
    <source>
        <strain evidence="4 5">SNUC 4337</strain>
    </source>
</reference>
<dbReference type="GO" id="GO:0004519">
    <property type="term" value="F:endonuclease activity"/>
    <property type="evidence" value="ECO:0007669"/>
    <property type="project" value="UniProtKB-KW"/>
</dbReference>
<dbReference type="InterPro" id="IPR011335">
    <property type="entry name" value="Restrct_endonuc-II-like"/>
</dbReference>
<organism evidence="4 5">
    <name type="scientific">Staphylococcus nepalensis</name>
    <dbReference type="NCBI Taxonomy" id="214473"/>
    <lineage>
        <taxon>Bacteria</taxon>
        <taxon>Bacillati</taxon>
        <taxon>Bacillota</taxon>
        <taxon>Bacilli</taxon>
        <taxon>Bacillales</taxon>
        <taxon>Staphylococcaceae</taxon>
        <taxon>Staphylococcus</taxon>
    </lineage>
</organism>
<dbReference type="GO" id="GO:0016787">
    <property type="term" value="F:hydrolase activity"/>
    <property type="evidence" value="ECO:0007669"/>
    <property type="project" value="UniProtKB-KW"/>
</dbReference>
<dbReference type="AlphaFoldDB" id="A0A2T4S6C3"/>
<name>A0A2T4S6C3_9STAP</name>
<dbReference type="Proteomes" id="UP000240400">
    <property type="component" value="Unassembled WGS sequence"/>
</dbReference>
<dbReference type="CDD" id="cd22355">
    <property type="entry name" value="Sau3AI_C"/>
    <property type="match status" value="1"/>
</dbReference>
<keyword evidence="3" id="KW-0378">Hydrolase</keyword>
<gene>
    <name evidence="4" type="ORF">BUZ61_15000</name>
</gene>
<dbReference type="SUPFAM" id="SSF52980">
    <property type="entry name" value="Restriction endonuclease-like"/>
    <property type="match status" value="1"/>
</dbReference>
<dbReference type="InterPro" id="IPR037057">
    <property type="entry name" value="DNA_rep_MutH/T2_RE_sf"/>
</dbReference>
<proteinExistence type="predicted"/>
<evidence type="ECO:0000256" key="3">
    <source>
        <dbReference type="ARBA" id="ARBA00022801"/>
    </source>
</evidence>
<feature type="non-terminal residue" evidence="4">
    <location>
        <position position="1"/>
    </location>
</feature>
<comment type="caution">
    <text evidence="4">The sequence shown here is derived from an EMBL/GenBank/DDBJ whole genome shotgun (WGS) entry which is preliminary data.</text>
</comment>
<dbReference type="GO" id="GO:0003677">
    <property type="term" value="F:DNA binding"/>
    <property type="evidence" value="ECO:0007669"/>
    <property type="project" value="InterPro"/>
</dbReference>
<dbReference type="EMBL" id="PZHR01000404">
    <property type="protein sequence ID" value="PTK51669.1"/>
    <property type="molecule type" value="Genomic_DNA"/>
</dbReference>
<evidence type="ECO:0000313" key="5">
    <source>
        <dbReference type="Proteomes" id="UP000240400"/>
    </source>
</evidence>
<accession>A0A2T4S6C3</accession>
<dbReference type="Gene3D" id="3.40.600.10">
    <property type="entry name" value="DNA mismatch repair MutH/Restriction endonuclease, type II"/>
    <property type="match status" value="1"/>
</dbReference>
<keyword evidence="1" id="KW-0540">Nuclease</keyword>
<protein>
    <submittedName>
        <fullName evidence="4">DNA mismatch repair protein MutH</fullName>
    </submittedName>
</protein>
<evidence type="ECO:0000256" key="1">
    <source>
        <dbReference type="ARBA" id="ARBA00022722"/>
    </source>
</evidence>
<sequence>EDEAGTPTASWNNFLRQARFLFIVFNDDGNQTVFKGIKFFSMPEEDIDGPVRHVWQDTVDKLNNGVELTAVESKSTKDGYKITNNFITLKDKLICHVRPHTTRRDYSAHGPYADQLPVPAKWTNRPDNHTAYSRDWMTKQCFWLNNDYIAEQLQDVV</sequence>
<keyword evidence="2" id="KW-0255">Endonuclease</keyword>